<gene>
    <name evidence="2" type="ORF">Tco_0748451</name>
</gene>
<evidence type="ECO:0000313" key="2">
    <source>
        <dbReference type="EMBL" id="GJS81910.1"/>
    </source>
</evidence>
<feature type="compositionally biased region" description="Polar residues" evidence="1">
    <location>
        <begin position="234"/>
        <end position="263"/>
    </location>
</feature>
<accession>A0ABQ4YYF7</accession>
<evidence type="ECO:0000313" key="3">
    <source>
        <dbReference type="Proteomes" id="UP001151760"/>
    </source>
</evidence>
<comment type="caution">
    <text evidence="2">The sequence shown here is derived from an EMBL/GenBank/DDBJ whole genome shotgun (WGS) entry which is preliminary data.</text>
</comment>
<keyword evidence="3" id="KW-1185">Reference proteome</keyword>
<name>A0ABQ4YYF7_9ASTR</name>
<evidence type="ECO:0000256" key="1">
    <source>
        <dbReference type="SAM" id="MobiDB-lite"/>
    </source>
</evidence>
<dbReference type="Proteomes" id="UP001151760">
    <property type="component" value="Unassembled WGS sequence"/>
</dbReference>
<organism evidence="2 3">
    <name type="scientific">Tanacetum coccineum</name>
    <dbReference type="NCBI Taxonomy" id="301880"/>
    <lineage>
        <taxon>Eukaryota</taxon>
        <taxon>Viridiplantae</taxon>
        <taxon>Streptophyta</taxon>
        <taxon>Embryophyta</taxon>
        <taxon>Tracheophyta</taxon>
        <taxon>Spermatophyta</taxon>
        <taxon>Magnoliopsida</taxon>
        <taxon>eudicotyledons</taxon>
        <taxon>Gunneridae</taxon>
        <taxon>Pentapetalae</taxon>
        <taxon>asterids</taxon>
        <taxon>campanulids</taxon>
        <taxon>Asterales</taxon>
        <taxon>Asteraceae</taxon>
        <taxon>Asteroideae</taxon>
        <taxon>Anthemideae</taxon>
        <taxon>Anthemidinae</taxon>
        <taxon>Tanacetum</taxon>
    </lineage>
</organism>
<feature type="region of interest" description="Disordered" evidence="1">
    <location>
        <begin position="230"/>
        <end position="309"/>
    </location>
</feature>
<proteinExistence type="predicted"/>
<feature type="compositionally biased region" description="Basic and acidic residues" evidence="1">
    <location>
        <begin position="291"/>
        <end position="302"/>
    </location>
</feature>
<reference evidence="2" key="2">
    <citation type="submission" date="2022-01" db="EMBL/GenBank/DDBJ databases">
        <authorList>
            <person name="Yamashiro T."/>
            <person name="Shiraishi A."/>
            <person name="Satake H."/>
            <person name="Nakayama K."/>
        </authorList>
    </citation>
    <scope>NUCLEOTIDE SEQUENCE</scope>
</reference>
<protein>
    <submittedName>
        <fullName evidence="2">Uncharacterized protein</fullName>
    </submittedName>
</protein>
<reference evidence="2" key="1">
    <citation type="journal article" date="2022" name="Int. J. Mol. Sci.">
        <title>Draft Genome of Tanacetum Coccineum: Genomic Comparison of Closely Related Tanacetum-Family Plants.</title>
        <authorList>
            <person name="Yamashiro T."/>
            <person name="Shiraishi A."/>
            <person name="Nakayama K."/>
            <person name="Satake H."/>
        </authorList>
    </citation>
    <scope>NUCLEOTIDE SEQUENCE</scope>
</reference>
<sequence>MADLKFADTHNMVVFWEKPTKSAGFKEIFWSTAKAKTINEETQIHALVDGKKIVITESSVRRDLQLADEDGIDCLLNTTIFQNLTLMGYEKVSDKLTFYKSLFSPQWKFLIHTILQCLSPKTTAWNEFSSVIASAIICLATNQIFNFSKLIFDSMVKKLDSSNKILMYPRFVQMFLDNQLDKVPYHNAIVNAPCHTKKVFANMKRTGKGFSGNVTPLFDTMLIQHQAEVGEGSGQPTDPQHTSITTSPSNLEPITVPSSSQPKKTQRPRKAKRATEISQSSRPIPLVADETVTKEWEDRMERATTTASR</sequence>
<dbReference type="EMBL" id="BQNB010010784">
    <property type="protein sequence ID" value="GJS81910.1"/>
    <property type="molecule type" value="Genomic_DNA"/>
</dbReference>